<dbReference type="GO" id="GO:0035999">
    <property type="term" value="P:tetrahydrofolate interconversion"/>
    <property type="evidence" value="ECO:0007669"/>
    <property type="project" value="UniProtKB-UniPathway"/>
</dbReference>
<sequence length="723" mass="79847">MVNQVQRGDGSWQSCKSDSSGASNSGGESSKESSRCSTPVLDADRLDRLRDKMRKRTESGDCWFSLEFFPPRTASGAVNLISRFDRMGTGGPLFIDITWHPAGDPGSDKETSSMMIASTAVNYCGLDSILHLTCCNQTKENITGYLAKAKHLGLKNIMALRGDPVGADWEEEEGGFNHAIDLVKHIRSEFEDYFDICVAGYPTGHPEAESYEEDLRHLKEKVDAGADFVITQLFFRADTFLKFLDDCRAIGITCPILPGIFPIQGYQSLRQLVKLSKLEVPKEITEVIEPIKDNDAAIRNYGIQQAVEMCRVLLDSGKVPGLHFYTLNREVATMEVLRQLGLWIEDPRTLGPLSPSQSSFPVTVLCPCENPLSLRQSVLCPRVSQSSVPSQSSVLESVLCPQVGLLSPRRSSVPETVLCPGDGPLSPSPRDGPSSPRRSSIPETALCPRDSPLSLSQSSVPETRQSSVPESVLCPRVSPLSPSQSSVPETVLCPCDSPLSPSQSSVPESVSPLSRVKCLPWNDEPLAPETNLLKDELEKVNRRGVLTINSQPNINGKPSTDPVAGWGPAGGYVFQKAYLEFFTSSENVTALLKVLKKYEPRVNYHIVNVLGRNLTNAPDMQPNAVTWGIFPGREIVQPTVVDPVSFMFWKDEAFALWIEQWANLYEEESPSRMIIKYIHDNYFLVNLVDNDFPLESCLWQVIDDMFELLDAPPETHHGGEVSE</sequence>
<feature type="domain" description="MTHFR SAM-binding regulatory" evidence="17">
    <location>
        <begin position="514"/>
        <end position="710"/>
    </location>
</feature>
<keyword evidence="18" id="KW-1185">Reference proteome</keyword>
<dbReference type="InterPro" id="IPR004621">
    <property type="entry name" value="Fadh2_euk"/>
</dbReference>
<dbReference type="AlphaFoldDB" id="A0A6I9NTW3"/>
<evidence type="ECO:0000256" key="15">
    <source>
        <dbReference type="RuleBase" id="RU004254"/>
    </source>
</evidence>
<evidence type="ECO:0000256" key="2">
    <source>
        <dbReference type="ARBA" id="ARBA00004777"/>
    </source>
</evidence>
<dbReference type="CTD" id="4524"/>
<dbReference type="Proteomes" id="UP000504611">
    <property type="component" value="Unplaced"/>
</dbReference>
<evidence type="ECO:0000256" key="3">
    <source>
        <dbReference type="ARBA" id="ARBA00006743"/>
    </source>
</evidence>
<proteinExistence type="inferred from homology"/>
<evidence type="ECO:0000256" key="13">
    <source>
        <dbReference type="ARBA" id="ARBA00054272"/>
    </source>
</evidence>
<evidence type="ECO:0000313" key="19">
    <source>
        <dbReference type="RefSeq" id="XP_010781389.1"/>
    </source>
</evidence>
<accession>A0A6I9NTW3</accession>
<dbReference type="Pfam" id="PF21895">
    <property type="entry name" value="MTHFR_C"/>
    <property type="match status" value="1"/>
</dbReference>
<dbReference type="GO" id="GO:0005829">
    <property type="term" value="C:cytosol"/>
    <property type="evidence" value="ECO:0007669"/>
    <property type="project" value="UniProtKB-ARBA"/>
</dbReference>
<dbReference type="GO" id="GO:0071949">
    <property type="term" value="F:FAD binding"/>
    <property type="evidence" value="ECO:0007669"/>
    <property type="project" value="TreeGrafter"/>
</dbReference>
<name>A0A6I9NTW3_9TELE</name>
<evidence type="ECO:0000256" key="12">
    <source>
        <dbReference type="ARBA" id="ARBA00047751"/>
    </source>
</evidence>
<evidence type="ECO:0000256" key="7">
    <source>
        <dbReference type="ARBA" id="ARBA00022630"/>
    </source>
</evidence>
<evidence type="ECO:0000259" key="17">
    <source>
        <dbReference type="Pfam" id="PF21895"/>
    </source>
</evidence>
<comment type="catalytic activity">
    <reaction evidence="12">
        <text>(6S)-5-methyl-5,6,7,8-tetrahydrofolate + NADP(+) = (6R)-5,10-methylene-5,6,7,8-tetrahydrofolate + NADPH + H(+)</text>
        <dbReference type="Rhea" id="RHEA:19817"/>
        <dbReference type="ChEBI" id="CHEBI:15378"/>
        <dbReference type="ChEBI" id="CHEBI:15636"/>
        <dbReference type="ChEBI" id="CHEBI:18608"/>
        <dbReference type="ChEBI" id="CHEBI:57783"/>
        <dbReference type="ChEBI" id="CHEBI:58349"/>
        <dbReference type="EC" id="1.5.1.53"/>
    </reaction>
    <physiologicalReaction direction="right-to-left" evidence="12">
        <dbReference type="Rhea" id="RHEA:19819"/>
    </physiologicalReaction>
</comment>
<dbReference type="SUPFAM" id="SSF51730">
    <property type="entry name" value="FAD-linked oxidoreductase"/>
    <property type="match status" value="1"/>
</dbReference>
<keyword evidence="5" id="KW-0021">Allosteric enzyme</keyword>
<evidence type="ECO:0000256" key="5">
    <source>
        <dbReference type="ARBA" id="ARBA00022533"/>
    </source>
</evidence>
<gene>
    <name evidence="19" type="primary">mthfr</name>
</gene>
<evidence type="ECO:0000256" key="4">
    <source>
        <dbReference type="ARBA" id="ARBA00011738"/>
    </source>
</evidence>
<evidence type="ECO:0000256" key="8">
    <source>
        <dbReference type="ARBA" id="ARBA00022827"/>
    </source>
</evidence>
<dbReference type="RefSeq" id="XP_010781389.1">
    <property type="nucleotide sequence ID" value="XM_010783087.1"/>
</dbReference>
<evidence type="ECO:0000256" key="16">
    <source>
        <dbReference type="SAM" id="MobiDB-lite"/>
    </source>
</evidence>
<evidence type="ECO:0000256" key="9">
    <source>
        <dbReference type="ARBA" id="ARBA00022857"/>
    </source>
</evidence>
<feature type="compositionally biased region" description="Low complexity" evidence="16">
    <location>
        <begin position="14"/>
        <end position="28"/>
    </location>
</feature>
<evidence type="ECO:0000313" key="18">
    <source>
        <dbReference type="Proteomes" id="UP000504611"/>
    </source>
</evidence>
<dbReference type="PANTHER" id="PTHR45754:SF3">
    <property type="entry name" value="METHYLENETETRAHYDROFOLATE REDUCTASE (NADPH)"/>
    <property type="match status" value="1"/>
</dbReference>
<comment type="function">
    <text evidence="13">Catalyzes the conversion of 5,10-methylenetetrahydrofolate to 5-methyltetrahydrofolate, a cosubstrate for homocysteine remethylation to methionine. Represents a key regulatory connection between the folate and methionine cycles.</text>
</comment>
<organism evidence="18 19">
    <name type="scientific">Notothenia coriiceps</name>
    <name type="common">black rockcod</name>
    <dbReference type="NCBI Taxonomy" id="8208"/>
    <lineage>
        <taxon>Eukaryota</taxon>
        <taxon>Metazoa</taxon>
        <taxon>Chordata</taxon>
        <taxon>Craniata</taxon>
        <taxon>Vertebrata</taxon>
        <taxon>Euteleostomi</taxon>
        <taxon>Actinopterygii</taxon>
        <taxon>Neopterygii</taxon>
        <taxon>Teleostei</taxon>
        <taxon>Neoteleostei</taxon>
        <taxon>Acanthomorphata</taxon>
        <taxon>Eupercaria</taxon>
        <taxon>Perciformes</taxon>
        <taxon>Notothenioidei</taxon>
        <taxon>Nototheniidae</taxon>
        <taxon>Notothenia</taxon>
    </lineage>
</organism>
<keyword evidence="8" id="KW-0274">FAD</keyword>
<dbReference type="GO" id="GO:0106313">
    <property type="term" value="F:methylenetetrahydrofolate reductase (NADPH) activity"/>
    <property type="evidence" value="ECO:0007669"/>
    <property type="project" value="UniProtKB-EC"/>
</dbReference>
<dbReference type="InterPro" id="IPR053806">
    <property type="entry name" value="MTHFR_C"/>
</dbReference>
<dbReference type="CDD" id="cd00537">
    <property type="entry name" value="MTHFR"/>
    <property type="match status" value="1"/>
</dbReference>
<dbReference type="UniPathway" id="UPA00193"/>
<dbReference type="EC" id="1.5.1.53" evidence="11"/>
<dbReference type="Pfam" id="PF02219">
    <property type="entry name" value="MTHFR"/>
    <property type="match status" value="1"/>
</dbReference>
<feature type="region of interest" description="Disordered" evidence="16">
    <location>
        <begin position="1"/>
        <end position="37"/>
    </location>
</feature>
<dbReference type="InterPro" id="IPR003171">
    <property type="entry name" value="Mehydrof_redctse-like"/>
</dbReference>
<keyword evidence="6" id="KW-0597">Phosphoprotein</keyword>
<comment type="cofactor">
    <cofactor evidence="1">
        <name>FAD</name>
        <dbReference type="ChEBI" id="CHEBI:57692"/>
    </cofactor>
</comment>
<feature type="compositionally biased region" description="Low complexity" evidence="16">
    <location>
        <begin position="420"/>
        <end position="439"/>
    </location>
</feature>
<dbReference type="OrthoDB" id="16284at2759"/>
<evidence type="ECO:0000256" key="14">
    <source>
        <dbReference type="ARBA" id="ARBA00073577"/>
    </source>
</evidence>
<dbReference type="FunFam" id="3.20.20.220:FF:000003">
    <property type="entry name" value="Methylenetetrahydrofolate reductase"/>
    <property type="match status" value="1"/>
</dbReference>
<comment type="pathway">
    <text evidence="2 15">One-carbon metabolism; tetrahydrofolate interconversion.</text>
</comment>
<protein>
    <recommendedName>
        <fullName evidence="14">Methylenetetrahydrofolate reductase (NADPH)</fullName>
        <ecNumber evidence="11">1.5.1.53</ecNumber>
    </recommendedName>
</protein>
<evidence type="ECO:0000256" key="11">
    <source>
        <dbReference type="ARBA" id="ARBA00034530"/>
    </source>
</evidence>
<dbReference type="PANTHER" id="PTHR45754">
    <property type="entry name" value="METHYLENETETRAHYDROFOLATE REDUCTASE"/>
    <property type="match status" value="1"/>
</dbReference>
<dbReference type="InterPro" id="IPR029041">
    <property type="entry name" value="FAD-linked_oxidoreductase-like"/>
</dbReference>
<dbReference type="Gene3D" id="3.20.20.220">
    <property type="match status" value="1"/>
</dbReference>
<evidence type="ECO:0000256" key="6">
    <source>
        <dbReference type="ARBA" id="ARBA00022553"/>
    </source>
</evidence>
<dbReference type="NCBIfam" id="TIGR00677">
    <property type="entry name" value="fadh2_euk"/>
    <property type="match status" value="1"/>
</dbReference>
<keyword evidence="10" id="KW-0560">Oxidoreductase</keyword>
<reference evidence="19" key="1">
    <citation type="submission" date="2025-08" db="UniProtKB">
        <authorList>
            <consortium name="RefSeq"/>
        </authorList>
    </citation>
    <scope>IDENTIFICATION</scope>
    <source>
        <tissue evidence="19">Muscle</tissue>
    </source>
</reference>
<keyword evidence="9" id="KW-0521">NADP</keyword>
<dbReference type="KEGG" id="ncc:104955699"/>
<evidence type="ECO:0000256" key="10">
    <source>
        <dbReference type="ARBA" id="ARBA00023002"/>
    </source>
</evidence>
<keyword evidence="7" id="KW-0285">Flavoprotein</keyword>
<comment type="similarity">
    <text evidence="3">Belongs to the methylenetetrahydrofolate reductase family.</text>
</comment>
<feature type="compositionally biased region" description="Polar residues" evidence="16">
    <location>
        <begin position="453"/>
        <end position="469"/>
    </location>
</feature>
<dbReference type="GO" id="GO:0009086">
    <property type="term" value="P:methionine biosynthetic process"/>
    <property type="evidence" value="ECO:0007669"/>
    <property type="project" value="TreeGrafter"/>
</dbReference>
<evidence type="ECO:0000256" key="1">
    <source>
        <dbReference type="ARBA" id="ARBA00001974"/>
    </source>
</evidence>
<feature type="region of interest" description="Disordered" evidence="16">
    <location>
        <begin position="411"/>
        <end position="471"/>
    </location>
</feature>
<comment type="subunit">
    <text evidence="4">Homodimer.</text>
</comment>